<dbReference type="InterPro" id="IPR036291">
    <property type="entry name" value="NAD(P)-bd_dom_sf"/>
</dbReference>
<evidence type="ECO:0000313" key="2">
    <source>
        <dbReference type="EMBL" id="PPZ90538.1"/>
    </source>
</evidence>
<dbReference type="Gene3D" id="3.40.50.720">
    <property type="entry name" value="NAD(P)-binding Rossmann-like Domain"/>
    <property type="match status" value="1"/>
</dbReference>
<dbReference type="Proteomes" id="UP000238565">
    <property type="component" value="Unassembled WGS sequence"/>
</dbReference>
<accession>A0A2S7I1T0</accession>
<dbReference type="Pfam" id="PF01370">
    <property type="entry name" value="Epimerase"/>
    <property type="match status" value="1"/>
</dbReference>
<protein>
    <submittedName>
        <fullName evidence="2">UDP-galactose-4-epimerase</fullName>
    </submittedName>
</protein>
<reference evidence="2 3" key="1">
    <citation type="submission" date="2018-02" db="EMBL/GenBank/DDBJ databases">
        <title>Draft genome sequence of bacterial isolates from marine environment.</title>
        <authorList>
            <person name="Singh S.K."/>
            <person name="Hill R."/>
            <person name="Major S."/>
            <person name="Cai H."/>
            <person name="Li Y."/>
        </authorList>
    </citation>
    <scope>NUCLEOTIDE SEQUENCE [LARGE SCALE GENOMIC DNA]</scope>
    <source>
        <strain evidence="2 3">IMET F</strain>
    </source>
</reference>
<proteinExistence type="predicted"/>
<evidence type="ECO:0000313" key="3">
    <source>
        <dbReference type="Proteomes" id="UP000238565"/>
    </source>
</evidence>
<comment type="caution">
    <text evidence="2">The sequence shown here is derived from an EMBL/GenBank/DDBJ whole genome shotgun (WGS) entry which is preliminary data.</text>
</comment>
<name>A0A2S7I1T0_9FLAO</name>
<dbReference type="AlphaFoldDB" id="A0A2S7I1T0"/>
<dbReference type="EMBL" id="PTPZ01000010">
    <property type="protein sequence ID" value="PPZ90538.1"/>
    <property type="molecule type" value="Genomic_DNA"/>
</dbReference>
<dbReference type="PANTHER" id="PTHR43245:SF58">
    <property type="entry name" value="BLL5923 PROTEIN"/>
    <property type="match status" value="1"/>
</dbReference>
<sequence>MKILFTGANGFLGKNLISDLNKNHTVFTLGLNDSDFQCDLSKEIPNLDQLNIDVVFHAAGKAHSIPKTDLEIKKFYEVNVDGTKNLCESLEKINLPKIFIFISTVAVYGREEGTQITEEHPINGKTPYAESKWIAEDFLQNWCKRNNVKLIILRPSLIAGKNPPGNLGDMISAINQGRYLNINHGKARKSVFFVKDFIFIIENAFKMNAGIYNVCDSKHPSFKELSLIIAKQLGKSNAFSIPLLPAKLIAKCGDFLGNKALINTLKLSKIINSLTFSNEKIKKELGWEPSDVINNFKI</sequence>
<dbReference type="InterPro" id="IPR001509">
    <property type="entry name" value="Epimerase_deHydtase"/>
</dbReference>
<organism evidence="2 3">
    <name type="scientific">Cloacibacterium normanense</name>
    <dbReference type="NCBI Taxonomy" id="237258"/>
    <lineage>
        <taxon>Bacteria</taxon>
        <taxon>Pseudomonadati</taxon>
        <taxon>Bacteroidota</taxon>
        <taxon>Flavobacteriia</taxon>
        <taxon>Flavobacteriales</taxon>
        <taxon>Weeksellaceae</taxon>
    </lineage>
</organism>
<evidence type="ECO:0000259" key="1">
    <source>
        <dbReference type="Pfam" id="PF01370"/>
    </source>
</evidence>
<feature type="domain" description="NAD-dependent epimerase/dehydratase" evidence="1">
    <location>
        <begin position="3"/>
        <end position="214"/>
    </location>
</feature>
<gene>
    <name evidence="2" type="ORF">C3729_12440</name>
</gene>
<dbReference type="PANTHER" id="PTHR43245">
    <property type="entry name" value="BIFUNCTIONAL POLYMYXIN RESISTANCE PROTEIN ARNA"/>
    <property type="match status" value="1"/>
</dbReference>
<dbReference type="InterPro" id="IPR050177">
    <property type="entry name" value="Lipid_A_modif_metabolic_enz"/>
</dbReference>
<dbReference type="RefSeq" id="WP_104794447.1">
    <property type="nucleotide sequence ID" value="NZ_PTPZ01000010.1"/>
</dbReference>
<dbReference type="SUPFAM" id="SSF51735">
    <property type="entry name" value="NAD(P)-binding Rossmann-fold domains"/>
    <property type="match status" value="1"/>
</dbReference>